<evidence type="ECO:0000256" key="1">
    <source>
        <dbReference type="ARBA" id="ARBA00022490"/>
    </source>
</evidence>
<gene>
    <name evidence="7" type="ORF">CAPTEDRAFT_100003</name>
</gene>
<dbReference type="InterPro" id="IPR050734">
    <property type="entry name" value="PIH1/Kintoun_subfamily"/>
</dbReference>
<feature type="region of interest" description="Disordered" evidence="4">
    <location>
        <begin position="193"/>
        <end position="227"/>
    </location>
</feature>
<reference evidence="9" key="1">
    <citation type="submission" date="2012-12" db="EMBL/GenBank/DDBJ databases">
        <authorList>
            <person name="Hellsten U."/>
            <person name="Grimwood J."/>
            <person name="Chapman J.A."/>
            <person name="Shapiro H."/>
            <person name="Aerts A."/>
            <person name="Otillar R.P."/>
            <person name="Terry A.Y."/>
            <person name="Boore J.L."/>
            <person name="Simakov O."/>
            <person name="Marletaz F."/>
            <person name="Cho S.-J."/>
            <person name="Edsinger-Gonzales E."/>
            <person name="Havlak P."/>
            <person name="Kuo D.-H."/>
            <person name="Larsson T."/>
            <person name="Lv J."/>
            <person name="Arendt D."/>
            <person name="Savage R."/>
            <person name="Osoegawa K."/>
            <person name="de Jong P."/>
            <person name="Lindberg D.R."/>
            <person name="Seaver E.C."/>
            <person name="Weisblat D.A."/>
            <person name="Putnam N.H."/>
            <person name="Grigoriev I.V."/>
            <person name="Rokhsar D.S."/>
        </authorList>
    </citation>
    <scope>NUCLEOTIDE SEQUENCE</scope>
    <source>
        <strain evidence="9">I ESC-2004</strain>
    </source>
</reference>
<reference evidence="7 9" key="2">
    <citation type="journal article" date="2013" name="Nature">
        <title>Insights into bilaterian evolution from three spiralian genomes.</title>
        <authorList>
            <person name="Simakov O."/>
            <person name="Marletaz F."/>
            <person name="Cho S.J."/>
            <person name="Edsinger-Gonzales E."/>
            <person name="Havlak P."/>
            <person name="Hellsten U."/>
            <person name="Kuo D.H."/>
            <person name="Larsson T."/>
            <person name="Lv J."/>
            <person name="Arendt D."/>
            <person name="Savage R."/>
            <person name="Osoegawa K."/>
            <person name="de Jong P."/>
            <person name="Grimwood J."/>
            <person name="Chapman J.A."/>
            <person name="Shapiro H."/>
            <person name="Aerts A."/>
            <person name="Otillar R.P."/>
            <person name="Terry A.Y."/>
            <person name="Boore J.L."/>
            <person name="Grigoriev I.V."/>
            <person name="Lindberg D.R."/>
            <person name="Seaver E.C."/>
            <person name="Weisblat D.A."/>
            <person name="Putnam N.H."/>
            <person name="Rokhsar D.S."/>
        </authorList>
    </citation>
    <scope>NUCLEOTIDE SEQUENCE</scope>
    <source>
        <strain evidence="7 9">I ESC-2004</strain>
    </source>
</reference>
<dbReference type="PANTHER" id="PTHR22997:SF3">
    <property type="entry name" value="PROTEIN KINTOUN"/>
    <property type="match status" value="1"/>
</dbReference>
<dbReference type="PANTHER" id="PTHR22997">
    <property type="entry name" value="PIH1 DOMAIN-CONTAINING PROTEIN 1"/>
    <property type="match status" value="1"/>
</dbReference>
<dbReference type="EMBL" id="AMQN01008651">
    <property type="status" value="NOT_ANNOTATED_CDS"/>
    <property type="molecule type" value="Genomic_DNA"/>
</dbReference>
<dbReference type="EMBL" id="KB303655">
    <property type="protein sequence ID" value="ELU02899.1"/>
    <property type="molecule type" value="Genomic_DNA"/>
</dbReference>
<dbReference type="OrthoDB" id="546764at2759"/>
<evidence type="ECO:0000259" key="6">
    <source>
        <dbReference type="Pfam" id="PF18201"/>
    </source>
</evidence>
<dbReference type="HAMAP" id="MF_03069">
    <property type="entry name" value="Kintoun"/>
    <property type="match status" value="1"/>
</dbReference>
<evidence type="ECO:0000313" key="7">
    <source>
        <dbReference type="EMBL" id="ELU02899.1"/>
    </source>
</evidence>
<feature type="domain" description="PIH1 N-terminal" evidence="5">
    <location>
        <begin position="40"/>
        <end position="201"/>
    </location>
</feature>
<dbReference type="InterPro" id="IPR012981">
    <property type="entry name" value="PIH1_N"/>
</dbReference>
<dbReference type="Proteomes" id="UP000014760">
    <property type="component" value="Unassembled WGS sequence"/>
</dbReference>
<dbReference type="EnsemblMetazoa" id="CapteT100003">
    <property type="protein sequence ID" value="CapteP100003"/>
    <property type="gene ID" value="CapteG100003"/>
</dbReference>
<dbReference type="OMA" id="CYINICA"/>
<feature type="compositionally biased region" description="Basic and acidic residues" evidence="4">
    <location>
        <begin position="244"/>
        <end position="268"/>
    </location>
</feature>
<dbReference type="GO" id="GO:0070286">
    <property type="term" value="P:axonemal dynein complex assembly"/>
    <property type="evidence" value="ECO:0007669"/>
    <property type="project" value="UniProtKB-UniRule"/>
</dbReference>
<reference evidence="8" key="3">
    <citation type="submission" date="2015-06" db="UniProtKB">
        <authorList>
            <consortium name="EnsemblMetazoa"/>
        </authorList>
    </citation>
    <scope>IDENTIFICATION</scope>
</reference>
<comment type="subcellular location">
    <subcellularLocation>
        <location evidence="3">Cytoplasm</location>
    </subcellularLocation>
    <subcellularLocation>
        <location evidence="2">Dynein axonemal particle</location>
    </subcellularLocation>
</comment>
<organism evidence="7">
    <name type="scientific">Capitella teleta</name>
    <name type="common">Polychaete worm</name>
    <dbReference type="NCBI Taxonomy" id="283909"/>
    <lineage>
        <taxon>Eukaryota</taxon>
        <taxon>Metazoa</taxon>
        <taxon>Spiralia</taxon>
        <taxon>Lophotrochozoa</taxon>
        <taxon>Annelida</taxon>
        <taxon>Polychaeta</taxon>
        <taxon>Sedentaria</taxon>
        <taxon>Scolecida</taxon>
        <taxon>Capitellidae</taxon>
        <taxon>Capitella</taxon>
    </lineage>
</organism>
<dbReference type="FunCoup" id="R7UAA5">
    <property type="interactions" value="304"/>
</dbReference>
<dbReference type="GO" id="GO:0120293">
    <property type="term" value="C:dynein axonemal particle"/>
    <property type="evidence" value="ECO:0007669"/>
    <property type="project" value="UniProtKB-SubCell"/>
</dbReference>
<feature type="compositionally biased region" description="Basic and acidic residues" evidence="4">
    <location>
        <begin position="198"/>
        <end position="211"/>
    </location>
</feature>
<name>R7UAA5_CAPTE</name>
<dbReference type="HOGENOM" id="CLU_018349_1_0_1"/>
<sequence>MATDSKFEDLNLSKDEIDRFTNALKQEEFRKLFVQYAEEISDPVNKARYEAEIAQLENERGMDVKFVHPEAGYVVKTTVNGEQKLFINVCKNETIGKPSSKKESGADGRSGLVWSIPHSFAPPKEDKDKNGGLCKIVDFVVNPDTYRMAETNTRFKQMLHDTAFDGIERQFDMKLDRKNLKFPKLKYKGMASPTVIRTRKEDGDDKPAAERDPDDVMSGFPYPYGDETTAEKMAKKEWEIRKREAEKEKKKDSPKFSKEEKTSNDYETPKYSIKHRSNFDLQDFREAQDAKTDLKPDTLVISIHLPLLKSAAPIDLDIFEKKLTMQSESPAKYKLDLDLPYLVDENEGSASFDKSKRHLIVTLPVIKPKASTNLTKTVDDSEPATEFVKLGEQTKPLIEVLGSQDSGVDYTLPNYEFSQTDETASFVINVSNIVRESVCKTFMTQAPFGADVKFTTMGSGGFPMHYKLIIRLPQVYTVDLDSCDLRLSEQNAVLVLAKADDSLGDWESCYIGLHTEKLEVRNLAMFSLVW</sequence>
<proteinExistence type="inferred from homology"/>
<dbReference type="InterPro" id="IPR041442">
    <property type="entry name" value="PIH1D1/2/3_CS-like"/>
</dbReference>
<feature type="domain" description="PIH1D1/2/3 CS-like" evidence="6">
    <location>
        <begin position="267"/>
        <end position="366"/>
    </location>
</feature>
<evidence type="ECO:0000256" key="2">
    <source>
        <dbReference type="ARBA" id="ARBA00024190"/>
    </source>
</evidence>
<dbReference type="InterPro" id="IPR034727">
    <property type="entry name" value="Kintoun"/>
</dbReference>
<keyword evidence="9" id="KW-1185">Reference proteome</keyword>
<evidence type="ECO:0000259" key="5">
    <source>
        <dbReference type="Pfam" id="PF08190"/>
    </source>
</evidence>
<evidence type="ECO:0000256" key="3">
    <source>
        <dbReference type="HAMAP-Rule" id="MF_03069"/>
    </source>
</evidence>
<dbReference type="GO" id="GO:0060285">
    <property type="term" value="P:cilium-dependent cell motility"/>
    <property type="evidence" value="ECO:0007669"/>
    <property type="project" value="UniProtKB-UniRule"/>
</dbReference>
<accession>R7UAA5</accession>
<evidence type="ECO:0000313" key="8">
    <source>
        <dbReference type="EnsemblMetazoa" id="CapteP100003"/>
    </source>
</evidence>
<evidence type="ECO:0000313" key="9">
    <source>
        <dbReference type="Proteomes" id="UP000014760"/>
    </source>
</evidence>
<dbReference type="AlphaFoldDB" id="R7UAA5"/>
<dbReference type="STRING" id="283909.R7UAA5"/>
<comment type="similarity">
    <text evidence="3">Belongs to the PIH1 family. Kintoun subfamily.</text>
</comment>
<evidence type="ECO:0000256" key="4">
    <source>
        <dbReference type="SAM" id="MobiDB-lite"/>
    </source>
</evidence>
<dbReference type="Pfam" id="PF18201">
    <property type="entry name" value="PIH1_CS"/>
    <property type="match status" value="1"/>
</dbReference>
<feature type="region of interest" description="Disordered" evidence="4">
    <location>
        <begin position="244"/>
        <end position="271"/>
    </location>
</feature>
<comment type="function">
    <text evidence="3">Required for cytoplasmic pre-assembly of axonemal dyneins, thereby playing a central role in motility in cilia and flagella. Involved in pre-assembly of dynein arm complexes in the cytoplasm before intraflagellar transport loads them for the ciliary compartment.</text>
</comment>
<protein>
    <recommendedName>
        <fullName evidence="3">Protein kintoun</fullName>
    </recommendedName>
    <alternativeName>
        <fullName evidence="3">Dynein assembly factor 2, axonemal homolog</fullName>
    </alternativeName>
</protein>
<dbReference type="Pfam" id="PF08190">
    <property type="entry name" value="PIH1"/>
    <property type="match status" value="1"/>
</dbReference>
<keyword evidence="1 3" id="KW-0963">Cytoplasm</keyword>